<evidence type="ECO:0000313" key="1">
    <source>
        <dbReference type="EMBL" id="CCH31232.1"/>
    </source>
</evidence>
<evidence type="ECO:0008006" key="3">
    <source>
        <dbReference type="Google" id="ProtNLM"/>
    </source>
</evidence>
<keyword evidence="2" id="KW-1185">Reference proteome</keyword>
<dbReference type="RefSeq" id="WP_015101344.1">
    <property type="nucleotide sequence ID" value="NC_019673.1"/>
</dbReference>
<organism evidence="1 2">
    <name type="scientific">Saccharothrix espanaensis (strain ATCC 51144 / DSM 44229 / JCM 9112 / NBRC 15066 / NRRL 15764)</name>
    <dbReference type="NCBI Taxonomy" id="1179773"/>
    <lineage>
        <taxon>Bacteria</taxon>
        <taxon>Bacillati</taxon>
        <taxon>Actinomycetota</taxon>
        <taxon>Actinomycetes</taxon>
        <taxon>Pseudonocardiales</taxon>
        <taxon>Pseudonocardiaceae</taxon>
        <taxon>Saccharothrix</taxon>
    </lineage>
</organism>
<dbReference type="InterPro" id="IPR041638">
    <property type="entry name" value="BaeRF_family11"/>
</dbReference>
<dbReference type="BioCyc" id="SESP1179773:BN6_RS19080-MONOMER"/>
<evidence type="ECO:0000313" key="2">
    <source>
        <dbReference type="Proteomes" id="UP000006281"/>
    </source>
</evidence>
<dbReference type="STRING" id="1179773.BN6_39440"/>
<dbReference type="AlphaFoldDB" id="K0K109"/>
<protein>
    <recommendedName>
        <fullName evidence="3">Peptide subunit release factor 1 (ERF1)</fullName>
    </recommendedName>
</protein>
<dbReference type="PATRIC" id="fig|1179773.3.peg.3944"/>
<name>K0K109_SACES</name>
<proteinExistence type="predicted"/>
<dbReference type="Pfam" id="PF18855">
    <property type="entry name" value="baeRF_family11"/>
    <property type="match status" value="1"/>
</dbReference>
<dbReference type="HOGENOM" id="CLU_044180_2_1_11"/>
<dbReference type="KEGG" id="sesp:BN6_39440"/>
<dbReference type="Proteomes" id="UP000006281">
    <property type="component" value="Chromosome"/>
</dbReference>
<dbReference type="eggNOG" id="COG1503">
    <property type="taxonomic scope" value="Bacteria"/>
</dbReference>
<dbReference type="EMBL" id="HE804045">
    <property type="protein sequence ID" value="CCH31232.1"/>
    <property type="molecule type" value="Genomic_DNA"/>
</dbReference>
<sequence length="378" mass="40361">MTGLHTDIPTRAQVDRLFTTRTPAGVSLYLPTRPESSGDAERIELKNLAGEAADQLRANGVERAALAAVEEQLADLVDDDEFWRFQARSLAVFVTPESLTTFRLPNHLTPAAEVSDRFHVKPLLRSITFAQTAFLLVLTQGSVRLLEVVPDLRPAEVAVPGLPPDVASAVGKSSTADRAPAGRVQGGEGQKVRLRQFARQVDRALRPVLAGHDVPLILASAEPLDSIFRSVCSYPGLAPTGIPAGVGAPGTASADSELVAAARAVLDGVHAGQLDELRELFERRTSQGRTATDVSDVARLATIGAVDTLFVDIDTTVPGFVDEETGAVEFRDTPNAVDYGVLDEIARRVWLTDGRVLAVRREDVPGGGEVAAVLRFTP</sequence>
<gene>
    <name evidence="1" type="ordered locus">BN6_39440</name>
</gene>
<reference evidence="1 2" key="1">
    <citation type="journal article" date="2012" name="BMC Genomics">
        <title>Complete genome sequence of Saccharothrix espanaensis DSM 44229T and comparison to the other completely sequenced Pseudonocardiaceae.</title>
        <authorList>
            <person name="Strobel T."/>
            <person name="Al-Dilaimi A."/>
            <person name="Blom J."/>
            <person name="Gessner A."/>
            <person name="Kalinowski J."/>
            <person name="Luzhetska M."/>
            <person name="Puhler A."/>
            <person name="Szczepanowski R."/>
            <person name="Bechthold A."/>
            <person name="Ruckert C."/>
        </authorList>
    </citation>
    <scope>NUCLEOTIDE SEQUENCE [LARGE SCALE GENOMIC DNA]</scope>
    <source>
        <strain evidence="2">ATCC 51144 / DSM 44229 / JCM 9112 / NBRC 15066 / NRRL 15764</strain>
    </source>
</reference>
<accession>K0K109</accession>